<feature type="non-terminal residue" evidence="3">
    <location>
        <position position="196"/>
    </location>
</feature>
<dbReference type="EMBL" id="JAAAIN010006033">
    <property type="protein sequence ID" value="KAG0272115.1"/>
    <property type="molecule type" value="Genomic_DNA"/>
</dbReference>
<dbReference type="Proteomes" id="UP000823405">
    <property type="component" value="Unassembled WGS sequence"/>
</dbReference>
<feature type="transmembrane region" description="Helical" evidence="2">
    <location>
        <begin position="6"/>
        <end position="25"/>
    </location>
</feature>
<feature type="compositionally biased region" description="Polar residues" evidence="1">
    <location>
        <begin position="108"/>
        <end position="117"/>
    </location>
</feature>
<gene>
    <name evidence="3" type="ORF">BGZ97_011081</name>
</gene>
<name>A0A9P6UDE5_9FUNG</name>
<reference evidence="3" key="1">
    <citation type="journal article" date="2020" name="Fungal Divers.">
        <title>Resolving the Mortierellaceae phylogeny through synthesis of multi-gene phylogenetics and phylogenomics.</title>
        <authorList>
            <person name="Vandepol N."/>
            <person name="Liber J."/>
            <person name="Desiro A."/>
            <person name="Na H."/>
            <person name="Kennedy M."/>
            <person name="Barry K."/>
            <person name="Grigoriev I.V."/>
            <person name="Miller A.N."/>
            <person name="O'Donnell K."/>
            <person name="Stajich J.E."/>
            <person name="Bonito G."/>
        </authorList>
    </citation>
    <scope>NUCLEOTIDE SEQUENCE</scope>
    <source>
        <strain evidence="3">NVP60</strain>
    </source>
</reference>
<keyword evidence="2" id="KW-0812">Transmembrane</keyword>
<evidence type="ECO:0000313" key="4">
    <source>
        <dbReference type="Proteomes" id="UP000823405"/>
    </source>
</evidence>
<keyword evidence="2" id="KW-1133">Transmembrane helix</keyword>
<sequence length="196" mass="20827">SPALIIGSVAGGLAIVAAIVGFLWYRRRQNNKLNEVKEQVRLQKMVIDAERSNKPAVSDNNSHRNDGDGGTGRAFTRNNGGGGHSSGNSGGNDNISTSVTYPTPPVYSPNSKSSYNDTKPLLSPKLPYNAEFSPAPGSPVVTYPVSVSSPVMTASPATTYSPANSNNYYNYSDINYHSNSNTINSYNSPHGPQSTL</sequence>
<evidence type="ECO:0000256" key="2">
    <source>
        <dbReference type="SAM" id="Phobius"/>
    </source>
</evidence>
<protein>
    <submittedName>
        <fullName evidence="3">Uncharacterized protein</fullName>
    </submittedName>
</protein>
<feature type="compositionally biased region" description="Gly residues" evidence="1">
    <location>
        <begin position="79"/>
        <end position="90"/>
    </location>
</feature>
<dbReference type="AlphaFoldDB" id="A0A9P6UDE5"/>
<feature type="region of interest" description="Disordered" evidence="1">
    <location>
        <begin position="51"/>
        <end position="120"/>
    </location>
</feature>
<keyword evidence="2" id="KW-0472">Membrane</keyword>
<dbReference type="CDD" id="cd12087">
    <property type="entry name" value="TM_EGFR-like"/>
    <property type="match status" value="1"/>
</dbReference>
<organism evidence="3 4">
    <name type="scientific">Linnemannia gamsii</name>
    <dbReference type="NCBI Taxonomy" id="64522"/>
    <lineage>
        <taxon>Eukaryota</taxon>
        <taxon>Fungi</taxon>
        <taxon>Fungi incertae sedis</taxon>
        <taxon>Mucoromycota</taxon>
        <taxon>Mortierellomycotina</taxon>
        <taxon>Mortierellomycetes</taxon>
        <taxon>Mortierellales</taxon>
        <taxon>Mortierellaceae</taxon>
        <taxon>Linnemannia</taxon>
    </lineage>
</organism>
<evidence type="ECO:0000313" key="3">
    <source>
        <dbReference type="EMBL" id="KAG0272115.1"/>
    </source>
</evidence>
<comment type="caution">
    <text evidence="3">The sequence shown here is derived from an EMBL/GenBank/DDBJ whole genome shotgun (WGS) entry which is preliminary data.</text>
</comment>
<keyword evidence="4" id="KW-1185">Reference proteome</keyword>
<evidence type="ECO:0000256" key="1">
    <source>
        <dbReference type="SAM" id="MobiDB-lite"/>
    </source>
</evidence>
<proteinExistence type="predicted"/>
<accession>A0A9P6UDE5</accession>
<feature type="non-terminal residue" evidence="3">
    <location>
        <position position="1"/>
    </location>
</feature>